<feature type="compositionally biased region" description="Basic and acidic residues" evidence="1">
    <location>
        <begin position="74"/>
        <end position="88"/>
    </location>
</feature>
<evidence type="ECO:0000313" key="2">
    <source>
        <dbReference type="EMBL" id="GAG32783.1"/>
    </source>
</evidence>
<evidence type="ECO:0000256" key="1">
    <source>
        <dbReference type="SAM" id="MobiDB-lite"/>
    </source>
</evidence>
<gene>
    <name evidence="2" type="ORF">S01H1_72145</name>
</gene>
<feature type="non-terminal residue" evidence="2">
    <location>
        <position position="1"/>
    </location>
</feature>
<name>X0X801_9ZZZZ</name>
<sequence length="103" mass="11892">EVLRADYDPAEGPDCDPCDNHHYFYLGFFEVHEGICTTEIAAFFTVLGDEDRLAAICEEAARTVLRRIRSRRVLATERQPEQPARPEPHPLNPNMRPTRFLRP</sequence>
<dbReference type="EMBL" id="BARS01048091">
    <property type="protein sequence ID" value="GAG32783.1"/>
    <property type="molecule type" value="Genomic_DNA"/>
</dbReference>
<protein>
    <submittedName>
        <fullName evidence="2">Uncharacterized protein</fullName>
    </submittedName>
</protein>
<feature type="region of interest" description="Disordered" evidence="1">
    <location>
        <begin position="74"/>
        <end position="103"/>
    </location>
</feature>
<reference evidence="2" key="1">
    <citation type="journal article" date="2014" name="Front. Microbiol.">
        <title>High frequency of phylogenetically diverse reductive dehalogenase-homologous genes in deep subseafloor sedimentary metagenomes.</title>
        <authorList>
            <person name="Kawai M."/>
            <person name="Futagami T."/>
            <person name="Toyoda A."/>
            <person name="Takaki Y."/>
            <person name="Nishi S."/>
            <person name="Hori S."/>
            <person name="Arai W."/>
            <person name="Tsubouchi T."/>
            <person name="Morono Y."/>
            <person name="Uchiyama I."/>
            <person name="Ito T."/>
            <person name="Fujiyama A."/>
            <person name="Inagaki F."/>
            <person name="Takami H."/>
        </authorList>
    </citation>
    <scope>NUCLEOTIDE SEQUENCE</scope>
    <source>
        <strain evidence="2">Expedition CK06-06</strain>
    </source>
</reference>
<accession>X0X801</accession>
<organism evidence="2">
    <name type="scientific">marine sediment metagenome</name>
    <dbReference type="NCBI Taxonomy" id="412755"/>
    <lineage>
        <taxon>unclassified sequences</taxon>
        <taxon>metagenomes</taxon>
        <taxon>ecological metagenomes</taxon>
    </lineage>
</organism>
<dbReference type="AlphaFoldDB" id="X0X801"/>
<proteinExistence type="predicted"/>
<comment type="caution">
    <text evidence="2">The sequence shown here is derived from an EMBL/GenBank/DDBJ whole genome shotgun (WGS) entry which is preliminary data.</text>
</comment>